<organism evidence="2 3">
    <name type="scientific">Kocuria palustris PEL</name>
    <dbReference type="NCBI Taxonomy" id="1236550"/>
    <lineage>
        <taxon>Bacteria</taxon>
        <taxon>Bacillati</taxon>
        <taxon>Actinomycetota</taxon>
        <taxon>Actinomycetes</taxon>
        <taxon>Micrococcales</taxon>
        <taxon>Micrococcaceae</taxon>
        <taxon>Kocuria</taxon>
    </lineage>
</organism>
<proteinExistence type="predicted"/>
<comment type="caution">
    <text evidence="2">The sequence shown here is derived from an EMBL/GenBank/DDBJ whole genome shotgun (WGS) entry which is preliminary data.</text>
</comment>
<feature type="transmembrane region" description="Helical" evidence="1">
    <location>
        <begin position="177"/>
        <end position="198"/>
    </location>
</feature>
<sequence length="255" mass="25656">MAQPAGVLPVILVWLVGLRLFPRWAVPSAFAAAAVVVAVHVLRTGQSIDPAGFVPHLHLTAPQLSAPAVLGLAVPLFLVTMASQNVPGAAVMQGLGYRIPWRRSMTVTGLGSLLGATGGAPGVNLAAISAALAAGPEAGEDRSRRWIASVASGCVLVLIGLGAGAFGALVSLAPEGVIPAVAGLALLGTFASSLRAALERTEDLVPAAVTFAVVASGVSVAGMSAAFWALVAGLSVRWVLRWGRTVPTPDSDRAG</sequence>
<dbReference type="RefSeq" id="WP_006214600.1">
    <property type="nucleotide sequence ID" value="NZ_ANHZ02000009.1"/>
</dbReference>
<dbReference type="GO" id="GO:0042925">
    <property type="term" value="F:benzoate transmembrane transporter activity"/>
    <property type="evidence" value="ECO:0007669"/>
    <property type="project" value="InterPro"/>
</dbReference>
<accession>M2YDV1</accession>
<feature type="transmembrane region" description="Helical" evidence="1">
    <location>
        <begin position="113"/>
        <end position="134"/>
    </location>
</feature>
<dbReference type="STRING" id="71999.KPaMU14_00520"/>
<dbReference type="Pfam" id="PF03594">
    <property type="entry name" value="BenE"/>
    <property type="match status" value="1"/>
</dbReference>
<gene>
    <name evidence="2" type="ORF">C884_02540</name>
</gene>
<dbReference type="PANTHER" id="PTHR30199:SF0">
    <property type="entry name" value="INNER MEMBRANE PROTEIN YDCO"/>
    <property type="match status" value="1"/>
</dbReference>
<dbReference type="AlphaFoldDB" id="M2YDV1"/>
<keyword evidence="1" id="KW-0472">Membrane</keyword>
<dbReference type="EMBL" id="ANHZ02000009">
    <property type="protein sequence ID" value="EME36730.1"/>
    <property type="molecule type" value="Genomic_DNA"/>
</dbReference>
<evidence type="ECO:0000313" key="3">
    <source>
        <dbReference type="Proteomes" id="UP000009877"/>
    </source>
</evidence>
<dbReference type="InterPro" id="IPR004711">
    <property type="entry name" value="Benzoate_Transporter"/>
</dbReference>
<evidence type="ECO:0000313" key="2">
    <source>
        <dbReference type="EMBL" id="EME36730.1"/>
    </source>
</evidence>
<keyword evidence="1" id="KW-1133">Transmembrane helix</keyword>
<feature type="transmembrane region" description="Helical" evidence="1">
    <location>
        <begin position="146"/>
        <end position="170"/>
    </location>
</feature>
<feature type="transmembrane region" description="Helical" evidence="1">
    <location>
        <begin position="68"/>
        <end position="92"/>
    </location>
</feature>
<name>M2YDV1_9MICC</name>
<keyword evidence="3" id="KW-1185">Reference proteome</keyword>
<protein>
    <submittedName>
        <fullName evidence="2">Benzoate transport protein</fullName>
    </submittedName>
</protein>
<feature type="transmembrane region" description="Helical" evidence="1">
    <location>
        <begin position="204"/>
        <end position="231"/>
    </location>
</feature>
<reference evidence="2 3" key="1">
    <citation type="journal article" date="2014" name="Genome Announc.">
        <title>Draft Genome Sequence of Kocuria palustris PEL.</title>
        <authorList>
            <person name="Sharma G."/>
            <person name="Khatri I."/>
            <person name="Subramanian S."/>
        </authorList>
    </citation>
    <scope>NUCLEOTIDE SEQUENCE [LARGE SCALE GENOMIC DNA]</scope>
    <source>
        <strain evidence="2 3">PEL</strain>
    </source>
</reference>
<keyword evidence="1" id="KW-0812">Transmembrane</keyword>
<evidence type="ECO:0000256" key="1">
    <source>
        <dbReference type="SAM" id="Phobius"/>
    </source>
</evidence>
<dbReference type="PANTHER" id="PTHR30199">
    <property type="entry name" value="MFS FAMILY TRANSPORTER, PREDICTED SUBSTRATE BENZOATE"/>
    <property type="match status" value="1"/>
</dbReference>
<dbReference type="Proteomes" id="UP000009877">
    <property type="component" value="Unassembled WGS sequence"/>
</dbReference>
<feature type="transmembrane region" description="Helical" evidence="1">
    <location>
        <begin position="29"/>
        <end position="48"/>
    </location>
</feature>
<dbReference type="GO" id="GO:0005886">
    <property type="term" value="C:plasma membrane"/>
    <property type="evidence" value="ECO:0007669"/>
    <property type="project" value="TreeGrafter"/>
</dbReference>